<evidence type="ECO:0000256" key="1">
    <source>
        <dbReference type="SAM" id="MobiDB-lite"/>
    </source>
</evidence>
<gene>
    <name evidence="2" type="primary">ABSGL_06562.1 scaffold 8379</name>
</gene>
<reference evidence="2" key="1">
    <citation type="submission" date="2016-04" db="EMBL/GenBank/DDBJ databases">
        <authorList>
            <person name="Evans L.H."/>
            <person name="Alamgir A."/>
            <person name="Owens N."/>
            <person name="Weber N.D."/>
            <person name="Virtaneva K."/>
            <person name="Barbian K."/>
            <person name="Babar A."/>
            <person name="Rosenke K."/>
        </authorList>
    </citation>
    <scope>NUCLEOTIDE SEQUENCE [LARGE SCALE GENOMIC DNA]</scope>
    <source>
        <strain evidence="2">CBS 101.48</strain>
    </source>
</reference>
<sequence length="106" mass="11736">MVGTQLLKRPTKTKIDESNDKRTSHENDRQDNWNGKREKPFVGPKGRSRKNGRWFLNAASEESGGEFQVVAATVGNRKPPHPYIEKSAFVGDLGKIGTDLGDLGTI</sequence>
<dbReference type="EMBL" id="LT553428">
    <property type="protein sequence ID" value="SAM00836.1"/>
    <property type="molecule type" value="Genomic_DNA"/>
</dbReference>
<evidence type="ECO:0000313" key="3">
    <source>
        <dbReference type="Proteomes" id="UP000078561"/>
    </source>
</evidence>
<dbReference type="Proteomes" id="UP000078561">
    <property type="component" value="Unassembled WGS sequence"/>
</dbReference>
<name>A0A163JE43_ABSGL</name>
<accession>A0A163JE43</accession>
<evidence type="ECO:0000313" key="2">
    <source>
        <dbReference type="EMBL" id="SAM00836.1"/>
    </source>
</evidence>
<feature type="region of interest" description="Disordered" evidence="1">
    <location>
        <begin position="1"/>
        <end position="51"/>
    </location>
</feature>
<proteinExistence type="predicted"/>
<keyword evidence="3" id="KW-1185">Reference proteome</keyword>
<feature type="compositionally biased region" description="Basic and acidic residues" evidence="1">
    <location>
        <begin position="13"/>
        <end position="40"/>
    </location>
</feature>
<protein>
    <submittedName>
        <fullName evidence="2">Uncharacterized protein</fullName>
    </submittedName>
</protein>
<organism evidence="2">
    <name type="scientific">Absidia glauca</name>
    <name type="common">Pin mould</name>
    <dbReference type="NCBI Taxonomy" id="4829"/>
    <lineage>
        <taxon>Eukaryota</taxon>
        <taxon>Fungi</taxon>
        <taxon>Fungi incertae sedis</taxon>
        <taxon>Mucoromycota</taxon>
        <taxon>Mucoromycotina</taxon>
        <taxon>Mucoromycetes</taxon>
        <taxon>Mucorales</taxon>
        <taxon>Cunninghamellaceae</taxon>
        <taxon>Absidia</taxon>
    </lineage>
</organism>
<dbReference type="AlphaFoldDB" id="A0A163JE43"/>
<dbReference type="InParanoid" id="A0A163JE43"/>